<protein>
    <recommendedName>
        <fullName evidence="3">F-box domain-containing protein</fullName>
    </recommendedName>
</protein>
<comment type="caution">
    <text evidence="1">The sequence shown here is derived from an EMBL/GenBank/DDBJ whole genome shotgun (WGS) entry which is preliminary data.</text>
</comment>
<dbReference type="Proteomes" id="UP001370758">
    <property type="component" value="Unassembled WGS sequence"/>
</dbReference>
<evidence type="ECO:0000313" key="2">
    <source>
        <dbReference type="Proteomes" id="UP001370758"/>
    </source>
</evidence>
<name>A0AAV9W9J5_9PEZI</name>
<organism evidence="1 2">
    <name type="scientific">Arthrobotrys musiformis</name>
    <dbReference type="NCBI Taxonomy" id="47236"/>
    <lineage>
        <taxon>Eukaryota</taxon>
        <taxon>Fungi</taxon>
        <taxon>Dikarya</taxon>
        <taxon>Ascomycota</taxon>
        <taxon>Pezizomycotina</taxon>
        <taxon>Orbiliomycetes</taxon>
        <taxon>Orbiliales</taxon>
        <taxon>Orbiliaceae</taxon>
        <taxon>Arthrobotrys</taxon>
    </lineage>
</organism>
<proteinExistence type="predicted"/>
<evidence type="ECO:0008006" key="3">
    <source>
        <dbReference type="Google" id="ProtNLM"/>
    </source>
</evidence>
<evidence type="ECO:0000313" key="1">
    <source>
        <dbReference type="EMBL" id="KAK6503544.1"/>
    </source>
</evidence>
<keyword evidence="2" id="KW-1185">Reference proteome</keyword>
<dbReference type="EMBL" id="JAVHJL010000005">
    <property type="protein sequence ID" value="KAK6503544.1"/>
    <property type="molecule type" value="Genomic_DNA"/>
</dbReference>
<dbReference type="AlphaFoldDB" id="A0AAV9W9J5"/>
<gene>
    <name evidence="1" type="ORF">TWF481_008558</name>
</gene>
<sequence>MDRVFAIREIFEAIMLFYLCGHDDPGKHTFTNCKLVNRSWNKLISESARLRYWVGEFTYYFPRGKVGDEAPFIALEQYLNYKWARFQRSIPKRRRKGQPKFDANPIAKSLVPKYFWSGSGPEDKTPVFQAGFQVQFLRVTVFGYHYESMVLAKDIIHGNENITVSRLEKIVHDSLLSQDYNIVNADSRLCIQFSWMPPIPCKRSFHDAELGPPRSYSVRVIVLTYREFY</sequence>
<reference evidence="1 2" key="1">
    <citation type="submission" date="2023-08" db="EMBL/GenBank/DDBJ databases">
        <authorList>
            <person name="Palmer J.M."/>
        </authorList>
    </citation>
    <scope>NUCLEOTIDE SEQUENCE [LARGE SCALE GENOMIC DNA]</scope>
    <source>
        <strain evidence="1 2">TWF481</strain>
    </source>
</reference>
<accession>A0AAV9W9J5</accession>